<dbReference type="EMBL" id="ANIY01002303">
    <property type="protein sequence ID" value="ETP41913.1"/>
    <property type="molecule type" value="Genomic_DNA"/>
</dbReference>
<feature type="region of interest" description="Disordered" evidence="1">
    <location>
        <begin position="1"/>
        <end position="34"/>
    </location>
</feature>
<protein>
    <submittedName>
        <fullName evidence="2">Uncharacterized protein</fullName>
    </submittedName>
</protein>
<dbReference type="Proteomes" id="UP000018948">
    <property type="component" value="Unassembled WGS sequence"/>
</dbReference>
<dbReference type="EMBL" id="ANIY01002303">
    <property type="protein sequence ID" value="ETP41914.1"/>
    <property type="molecule type" value="Genomic_DNA"/>
</dbReference>
<accession>W2Z6R9</accession>
<comment type="caution">
    <text evidence="2">The sequence shown here is derived from an EMBL/GenBank/DDBJ whole genome shotgun (WGS) entry which is preliminary data.</text>
</comment>
<gene>
    <name evidence="2" type="ORF">F442_11113</name>
</gene>
<feature type="region of interest" description="Disordered" evidence="1">
    <location>
        <begin position="112"/>
        <end position="131"/>
    </location>
</feature>
<evidence type="ECO:0000313" key="2">
    <source>
        <dbReference type="EMBL" id="ETP41914.1"/>
    </source>
</evidence>
<evidence type="ECO:0000256" key="1">
    <source>
        <dbReference type="SAM" id="MobiDB-lite"/>
    </source>
</evidence>
<dbReference type="AlphaFoldDB" id="W2Z6R9"/>
<evidence type="ECO:0000313" key="3">
    <source>
        <dbReference type="Proteomes" id="UP000018948"/>
    </source>
</evidence>
<organism evidence="2 3">
    <name type="scientific">Phytophthora nicotianae P10297</name>
    <dbReference type="NCBI Taxonomy" id="1317064"/>
    <lineage>
        <taxon>Eukaryota</taxon>
        <taxon>Sar</taxon>
        <taxon>Stramenopiles</taxon>
        <taxon>Oomycota</taxon>
        <taxon>Peronosporomycetes</taxon>
        <taxon>Peronosporales</taxon>
        <taxon>Peronosporaceae</taxon>
        <taxon>Phytophthora</taxon>
    </lineage>
</organism>
<sequence length="272" mass="30749">MDTRSAPIVSQDASHDNRPAAATAAPNRSGGDRNWSTRIRASIARLMEIDGISLDPERYAKLTEEKRAAKEAERTFLERVDRLQAASEAAHREHCERLRDVYPASTAKKMRLATVDQPSSSGVASIPPSMPPAPCHPRHEALDALAVAAATEEFNESGATIRPTTSKGKRPNRRQTLLHLEDGAGKLFTCVHMIISLMTYTSQVLSRTQCVSTTHNWPKPSTNSLTNWRSYLDSYKQRQMRLLLSPYSPLLRQSHLKRRRCVATRKWHWREW</sequence>
<dbReference type="OrthoDB" id="126583at2759"/>
<name>W2Z6R9_PHYNI</name>
<reference evidence="2 3" key="1">
    <citation type="submission" date="2013-11" db="EMBL/GenBank/DDBJ databases">
        <title>The Genome Sequence of Phytophthora parasitica P10297.</title>
        <authorList>
            <consortium name="The Broad Institute Genomics Platform"/>
            <person name="Russ C."/>
            <person name="Tyler B."/>
            <person name="Panabieres F."/>
            <person name="Shan W."/>
            <person name="Tripathy S."/>
            <person name="Grunwald N."/>
            <person name="Machado M."/>
            <person name="Johnson C.S."/>
            <person name="Walker B."/>
            <person name="Young S.K."/>
            <person name="Zeng Q."/>
            <person name="Gargeya S."/>
            <person name="Fitzgerald M."/>
            <person name="Haas B."/>
            <person name="Abouelleil A."/>
            <person name="Allen A.W."/>
            <person name="Alvarado L."/>
            <person name="Arachchi H.M."/>
            <person name="Berlin A.M."/>
            <person name="Chapman S.B."/>
            <person name="Gainer-Dewar J."/>
            <person name="Goldberg J."/>
            <person name="Griggs A."/>
            <person name="Gujja S."/>
            <person name="Hansen M."/>
            <person name="Howarth C."/>
            <person name="Imamovic A."/>
            <person name="Ireland A."/>
            <person name="Larimer J."/>
            <person name="McCowan C."/>
            <person name="Murphy C."/>
            <person name="Pearson M."/>
            <person name="Poon T.W."/>
            <person name="Priest M."/>
            <person name="Roberts A."/>
            <person name="Saif S."/>
            <person name="Shea T."/>
            <person name="Sisk P."/>
            <person name="Sykes S."/>
            <person name="Wortman J."/>
            <person name="Nusbaum C."/>
            <person name="Birren B."/>
        </authorList>
    </citation>
    <scope>NUCLEOTIDE SEQUENCE [LARGE SCALE GENOMIC DNA]</scope>
    <source>
        <strain evidence="2 3">P10297</strain>
    </source>
</reference>
<proteinExistence type="predicted"/>